<dbReference type="AlphaFoldDB" id="A0AAX3ED32"/>
<organism evidence="1 2">
    <name type="scientific">Paenarthrobacter ureafaciens</name>
    <dbReference type="NCBI Taxonomy" id="37931"/>
    <lineage>
        <taxon>Bacteria</taxon>
        <taxon>Bacillati</taxon>
        <taxon>Actinomycetota</taxon>
        <taxon>Actinomycetes</taxon>
        <taxon>Micrococcales</taxon>
        <taxon>Micrococcaceae</taxon>
        <taxon>Paenarthrobacter</taxon>
    </lineage>
</organism>
<accession>A0AAX3ED32</accession>
<dbReference type="Proteomes" id="UP001163293">
    <property type="component" value="Chromosome"/>
</dbReference>
<protein>
    <submittedName>
        <fullName evidence="1">Uncharacterized protein</fullName>
    </submittedName>
</protein>
<dbReference type="EMBL" id="CP101185">
    <property type="protein sequence ID" value="UYV95961.1"/>
    <property type="molecule type" value="Genomic_DNA"/>
</dbReference>
<evidence type="ECO:0000313" key="1">
    <source>
        <dbReference type="EMBL" id="UYV95961.1"/>
    </source>
</evidence>
<dbReference type="RefSeq" id="WP_069694980.1">
    <property type="nucleotide sequence ID" value="NZ_CP043010.1"/>
</dbReference>
<keyword evidence="2" id="KW-1185">Reference proteome</keyword>
<sequence>MGFDWGQVFDVDEKAAGGVYDQAASDALYQDHPRQVPDMIPGSPVDPGDKKIVLPFDEV</sequence>
<proteinExistence type="predicted"/>
<reference evidence="1" key="1">
    <citation type="submission" date="2022-07" db="EMBL/GenBank/DDBJ databases">
        <authorList>
            <person name="Wu T."/>
        </authorList>
    </citation>
    <scope>NUCLEOTIDE SEQUENCE</scope>
    <source>
        <strain evidence="1">SD-1</strain>
    </source>
</reference>
<gene>
    <name evidence="1" type="ORF">NL394_12810</name>
</gene>
<name>A0AAX3ED32_PAEUR</name>
<evidence type="ECO:0000313" key="2">
    <source>
        <dbReference type="Proteomes" id="UP001163293"/>
    </source>
</evidence>